<dbReference type="SMART" id="SM00450">
    <property type="entry name" value="RHOD"/>
    <property type="match status" value="1"/>
</dbReference>
<evidence type="ECO:0000313" key="2">
    <source>
        <dbReference type="EMBL" id="GGJ39859.1"/>
    </source>
</evidence>
<evidence type="ECO:0000313" key="3">
    <source>
        <dbReference type="Proteomes" id="UP000661507"/>
    </source>
</evidence>
<reference evidence="2" key="1">
    <citation type="journal article" date="2014" name="Int. J. Syst. Evol. Microbiol.">
        <title>Complete genome sequence of Corynebacterium casei LMG S-19264T (=DSM 44701T), isolated from a smear-ripened cheese.</title>
        <authorList>
            <consortium name="US DOE Joint Genome Institute (JGI-PGF)"/>
            <person name="Walter F."/>
            <person name="Albersmeier A."/>
            <person name="Kalinowski J."/>
            <person name="Ruckert C."/>
        </authorList>
    </citation>
    <scope>NUCLEOTIDE SEQUENCE</scope>
    <source>
        <strain evidence="2">CGMCC 1.3617</strain>
    </source>
</reference>
<dbReference type="EMBL" id="BMKW01000018">
    <property type="protein sequence ID" value="GGJ39859.1"/>
    <property type="molecule type" value="Genomic_DNA"/>
</dbReference>
<dbReference type="AlphaFoldDB" id="A0A917NY48"/>
<sequence>MSAPARKDLPEAREVCPTTSRRLLAEGALLVDVREAAEVNQRAFAGCEQLRIPLSEFEHRWAEIPRDRDVILACAVGQRSLKATYYLMYQGYDRVMNMQHGLQRWAARGFPVTGDAVGAPMAADGCCGGAEPATEASACCDTAKAPASGCCC</sequence>
<accession>A0A917NY48</accession>
<dbReference type="InterPro" id="IPR050229">
    <property type="entry name" value="GlpE_sulfurtransferase"/>
</dbReference>
<organism evidence="2 3">
    <name type="scientific">Neoroseomonas lacus</name>
    <dbReference type="NCBI Taxonomy" id="287609"/>
    <lineage>
        <taxon>Bacteria</taxon>
        <taxon>Pseudomonadati</taxon>
        <taxon>Pseudomonadota</taxon>
        <taxon>Alphaproteobacteria</taxon>
        <taxon>Acetobacterales</taxon>
        <taxon>Acetobacteraceae</taxon>
        <taxon>Neoroseomonas</taxon>
    </lineage>
</organism>
<dbReference type="CDD" id="cd00158">
    <property type="entry name" value="RHOD"/>
    <property type="match status" value="1"/>
</dbReference>
<gene>
    <name evidence="2" type="ORF">GCM10011320_54360</name>
</gene>
<dbReference type="Pfam" id="PF00581">
    <property type="entry name" value="Rhodanese"/>
    <property type="match status" value="1"/>
</dbReference>
<comment type="caution">
    <text evidence="2">The sequence shown here is derived from an EMBL/GenBank/DDBJ whole genome shotgun (WGS) entry which is preliminary data.</text>
</comment>
<evidence type="ECO:0000259" key="1">
    <source>
        <dbReference type="PROSITE" id="PS50206"/>
    </source>
</evidence>
<reference evidence="2" key="2">
    <citation type="submission" date="2020-09" db="EMBL/GenBank/DDBJ databases">
        <authorList>
            <person name="Sun Q."/>
            <person name="Zhou Y."/>
        </authorList>
    </citation>
    <scope>NUCLEOTIDE SEQUENCE</scope>
    <source>
        <strain evidence="2">CGMCC 1.3617</strain>
    </source>
</reference>
<name>A0A917NY48_9PROT</name>
<protein>
    <recommendedName>
        <fullName evidence="1">Rhodanese domain-containing protein</fullName>
    </recommendedName>
</protein>
<dbReference type="RefSeq" id="WP_188972803.1">
    <property type="nucleotide sequence ID" value="NZ_BMKW01000018.1"/>
</dbReference>
<proteinExistence type="predicted"/>
<dbReference type="PANTHER" id="PTHR43031">
    <property type="entry name" value="FAD-DEPENDENT OXIDOREDUCTASE"/>
    <property type="match status" value="1"/>
</dbReference>
<dbReference type="InterPro" id="IPR036873">
    <property type="entry name" value="Rhodanese-like_dom_sf"/>
</dbReference>
<dbReference type="Proteomes" id="UP000661507">
    <property type="component" value="Unassembled WGS sequence"/>
</dbReference>
<dbReference type="PANTHER" id="PTHR43031:SF1">
    <property type="entry name" value="PYRIDINE NUCLEOTIDE-DISULPHIDE OXIDOREDUCTASE"/>
    <property type="match status" value="1"/>
</dbReference>
<keyword evidence="3" id="KW-1185">Reference proteome</keyword>
<dbReference type="InterPro" id="IPR001763">
    <property type="entry name" value="Rhodanese-like_dom"/>
</dbReference>
<dbReference type="PROSITE" id="PS50206">
    <property type="entry name" value="RHODANESE_3"/>
    <property type="match status" value="1"/>
</dbReference>
<dbReference type="Gene3D" id="3.40.250.10">
    <property type="entry name" value="Rhodanese-like domain"/>
    <property type="match status" value="1"/>
</dbReference>
<feature type="domain" description="Rhodanese" evidence="1">
    <location>
        <begin position="24"/>
        <end position="114"/>
    </location>
</feature>
<dbReference type="SUPFAM" id="SSF52821">
    <property type="entry name" value="Rhodanese/Cell cycle control phosphatase"/>
    <property type="match status" value="1"/>
</dbReference>